<proteinExistence type="inferred from homology"/>
<dbReference type="HOGENOM" id="CLU_026673_16_0_1"/>
<dbReference type="InterPro" id="IPR011032">
    <property type="entry name" value="GroES-like_sf"/>
</dbReference>
<organism evidence="4 5">
    <name type="scientific">Glarea lozoyensis (strain ATCC 74030 / MF5533)</name>
    <dbReference type="NCBI Taxonomy" id="1104152"/>
    <lineage>
        <taxon>Eukaryota</taxon>
        <taxon>Fungi</taxon>
        <taxon>Dikarya</taxon>
        <taxon>Ascomycota</taxon>
        <taxon>Pezizomycotina</taxon>
        <taxon>Leotiomycetes</taxon>
        <taxon>Helotiales</taxon>
        <taxon>Helotiaceae</taxon>
        <taxon>Glarea</taxon>
    </lineage>
</organism>
<keyword evidence="2" id="KW-0560">Oxidoreductase</keyword>
<dbReference type="Proteomes" id="UP000005446">
    <property type="component" value="Unassembled WGS sequence"/>
</dbReference>
<evidence type="ECO:0000256" key="2">
    <source>
        <dbReference type="ARBA" id="ARBA00023002"/>
    </source>
</evidence>
<dbReference type="GO" id="GO:0016651">
    <property type="term" value="F:oxidoreductase activity, acting on NAD(P)H"/>
    <property type="evidence" value="ECO:0007669"/>
    <property type="project" value="InterPro"/>
</dbReference>
<dbReference type="PANTHER" id="PTHR45348">
    <property type="entry name" value="HYPOTHETICAL OXIDOREDUCTASE (EUROFUNG)"/>
    <property type="match status" value="1"/>
</dbReference>
<name>H0EE76_GLAL7</name>
<dbReference type="EMBL" id="AGUE01000013">
    <property type="protein sequence ID" value="EHL03135.1"/>
    <property type="molecule type" value="Genomic_DNA"/>
</dbReference>
<sequence>MKELVVDKDLKVEIHDVPVPKPNADQVLIKIVVSGSNPKDWKVPMWMKETSNSGDDIAGFVEEVGENVTEFKKAALGLYSTTRLGLPEPWQAASSPIPLIVYGASSAVGAYAIQLAQLSNIHPIIAVAGRGQSFVEKLIDRSKGDTIVDYRNGDEALVSSIKDALKGQDIHYAFDAVSEKGSYQNLSKILSTKGGSKITLVLPGRDYGDIPESITHSVTTVGSVHQDSPRAKEGIKISDKEFGIEETK</sequence>
<dbReference type="InterPro" id="IPR036291">
    <property type="entry name" value="NAD(P)-bd_dom_sf"/>
</dbReference>
<gene>
    <name evidence="4" type="ORF">M7I_0748</name>
</gene>
<dbReference type="SUPFAM" id="SSF51735">
    <property type="entry name" value="NAD(P)-binding Rossmann-fold domains"/>
    <property type="match status" value="1"/>
</dbReference>
<evidence type="ECO:0000313" key="4">
    <source>
        <dbReference type="EMBL" id="EHL03135.1"/>
    </source>
</evidence>
<feature type="domain" description="Alcohol dehydrogenase-like N-terminal" evidence="3">
    <location>
        <begin position="24"/>
        <end position="73"/>
    </location>
</feature>
<evidence type="ECO:0000313" key="5">
    <source>
        <dbReference type="Proteomes" id="UP000005446"/>
    </source>
</evidence>
<dbReference type="InterPro" id="IPR047122">
    <property type="entry name" value="Trans-enoyl_RdTase-like"/>
</dbReference>
<evidence type="ECO:0000259" key="3">
    <source>
        <dbReference type="Pfam" id="PF08240"/>
    </source>
</evidence>
<keyword evidence="5" id="KW-1185">Reference proteome</keyword>
<dbReference type="InterPro" id="IPR013154">
    <property type="entry name" value="ADH-like_N"/>
</dbReference>
<dbReference type="SUPFAM" id="SSF50129">
    <property type="entry name" value="GroES-like"/>
    <property type="match status" value="1"/>
</dbReference>
<dbReference type="Pfam" id="PF08240">
    <property type="entry name" value="ADH_N"/>
    <property type="match status" value="1"/>
</dbReference>
<reference evidence="4 5" key="1">
    <citation type="journal article" date="2012" name="Eukaryot. Cell">
        <title>Genome sequence of the fungus Glarea lozoyensis: the first genome sequence of a species from the Helotiaceae family.</title>
        <authorList>
            <person name="Youssar L."/>
            <person name="Gruening B.A."/>
            <person name="Erxleben A."/>
            <person name="Guenther S."/>
            <person name="Huettel W."/>
        </authorList>
    </citation>
    <scope>NUCLEOTIDE SEQUENCE [LARGE SCALE GENOMIC DNA]</scope>
    <source>
        <strain evidence="5">ATCC 74030 / MF5533</strain>
    </source>
</reference>
<evidence type="ECO:0000256" key="1">
    <source>
        <dbReference type="ARBA" id="ARBA00008072"/>
    </source>
</evidence>
<accession>H0EE76</accession>
<dbReference type="PANTHER" id="PTHR45348:SF5">
    <property type="entry name" value="OXIDOREDUCTASE, PUTATIVE (AFU_ORTHOLOGUE AFUA_8G01420)-RELATED"/>
    <property type="match status" value="1"/>
</dbReference>
<dbReference type="OrthoDB" id="3233595at2759"/>
<dbReference type="AlphaFoldDB" id="H0EE76"/>
<comment type="caution">
    <text evidence="4">The sequence shown here is derived from an EMBL/GenBank/DDBJ whole genome shotgun (WGS) entry which is preliminary data.</text>
</comment>
<protein>
    <submittedName>
        <fullName evidence="4">Putative Quinone-oxidoreductase like protein, chloroplastic</fullName>
    </submittedName>
</protein>
<dbReference type="Gene3D" id="3.90.180.10">
    <property type="entry name" value="Medium-chain alcohol dehydrogenases, catalytic domain"/>
    <property type="match status" value="1"/>
</dbReference>
<dbReference type="InParanoid" id="H0EE76"/>
<comment type="similarity">
    <text evidence="1">Belongs to the zinc-containing alcohol dehydrogenase family.</text>
</comment>
<dbReference type="Gene3D" id="3.40.50.720">
    <property type="entry name" value="NAD(P)-binding Rossmann-like Domain"/>
    <property type="match status" value="1"/>
</dbReference>